<feature type="compositionally biased region" description="Basic and acidic residues" evidence="5">
    <location>
        <begin position="716"/>
        <end position="733"/>
    </location>
</feature>
<reference evidence="7 8" key="1">
    <citation type="submission" date="2020-07" db="EMBL/GenBank/DDBJ databases">
        <authorList>
            <person name="Feng X."/>
        </authorList>
    </citation>
    <scope>NUCLEOTIDE SEQUENCE [LARGE SCALE GENOMIC DNA]</scope>
    <source>
        <strain evidence="7 8">JCM14086</strain>
    </source>
</reference>
<sequence length="1256" mass="137720">MKRIALIFIGATLVLLLGLLLLLGTSAYWLPWAAPRLLGIAEIEVDSASRGEKGDLVLRGIHYQNPSMEVGLAELRTPMPLPWLWHGLRRRPEKAGEIRLEDLSVQLWESPPAEKSDDPAPGPEAVFHNVHKGLELAERWLPPVWLEKFTLSIQEESEPFIVSATSFRGGVFELSTAPRGDLPDLQLHAELPANRQWNLKTEVDDWNLTLQADFEANSENPQLKGKIVREKGEGAFLVEWKSEKWLPTTTALNVESLEIPKGIEALPPDLDPLIIESLQLDWDGSGYDLKTSMRAGVAKEKLTVDLSLEGDLKQLELQTFQVNGSWVHLNLGEPARVNLETLQSEAPFEFVASADLSGQNYYPATGKILGSLEANFVPGGNSPLHFSMGGEDLAADGHLLGSVDVVGSLEFPVVRIESLRATLPKGSMAEIMGTANLEEKVLSFEANANLQADDLEALAGIETGIEGPVRFEGEVAGPWTQLQHEGTLQVGQFTQPSLKPLDLSVDWEGVGADRIIAHLKVAAEDEDVELLTAWERTGQVLSGQLHTLTWRQKRETFLELQNPAEIRLDLGKVDQLPWKGLEVGQILLSGEERKLGLLWHPPMKGTVEISGLYASDLSGWLSPETVLPVVSVDTVSLQVEEFEPVLVGSAVVKAGWRDNPQSSLVSARLQARLDKSGINLEELDASYGNTPLVEGKLTVPIVLNPWALTHPEPSAEDDRSAEDSSAARDGSKKSEPFLRVLSSGEMSGSIAGKWSPELQELIQEWGGPRLEGGEIELKVAGSVEKPQVHLSLDLDSIDLEKEWVGDDFPQVRKLGLELVINEEKILLNQGVLELRDSGIGINAELPFPVVLEELQKEENLDALKILSSTRADVKLKNWDASVWKDRLPILFRPQGKITGTVGIDPGLKMRGEVDITGFAIRPTLYSSPVDDIHATLEFEGRQVVLKDAGASFGGGGVTTSGTVHFDEWMDPWFEFKISGENVPVARTTDMIIRTDLDLTLAQQKDERTPLLKGDLNLRNSTFLINIDPFSPNIESGPGNSPPYFSVDADPFSKWRLNLTIEGQDFLRVRSSIFSTELSAALRLTRTLGDPLLLGSVRATSGSVRFPGISMRIESFEAFITPDEPNLLQLEADAVGQNRRYVVGMNVSGSSDSPQIQFTSTPTLSNAQIVRLLATGSLDGGGAGAIGLYLGQVLLGPGSGEDTLADRFSVEIGQEVTENGRSTVDVTYRINDLWSIEGEYDRYDTYNLNLVRILLER</sequence>
<dbReference type="Proteomes" id="UP000525652">
    <property type="component" value="Unassembled WGS sequence"/>
</dbReference>
<protein>
    <submittedName>
        <fullName evidence="7">Translocation/assembly module TamB domain-containing protein</fullName>
    </submittedName>
</protein>
<evidence type="ECO:0000313" key="7">
    <source>
        <dbReference type="EMBL" id="MBC2602452.1"/>
    </source>
</evidence>
<feature type="region of interest" description="Disordered" evidence="5">
    <location>
        <begin position="710"/>
        <end position="733"/>
    </location>
</feature>
<dbReference type="GO" id="GO:0097347">
    <property type="term" value="C:TAM protein secretion complex"/>
    <property type="evidence" value="ECO:0007669"/>
    <property type="project" value="TreeGrafter"/>
</dbReference>
<gene>
    <name evidence="7" type="ORF">H5P30_11750</name>
</gene>
<dbReference type="GO" id="GO:0009306">
    <property type="term" value="P:protein secretion"/>
    <property type="evidence" value="ECO:0007669"/>
    <property type="project" value="InterPro"/>
</dbReference>
<dbReference type="PANTHER" id="PTHR36985">
    <property type="entry name" value="TRANSLOCATION AND ASSEMBLY MODULE SUBUNIT TAMB"/>
    <property type="match status" value="1"/>
</dbReference>
<keyword evidence="2" id="KW-0812">Transmembrane</keyword>
<dbReference type="PANTHER" id="PTHR36985:SF1">
    <property type="entry name" value="TRANSLOCATION AND ASSEMBLY MODULE SUBUNIT TAMB"/>
    <property type="match status" value="1"/>
</dbReference>
<evidence type="ECO:0000259" key="6">
    <source>
        <dbReference type="Pfam" id="PF04357"/>
    </source>
</evidence>
<evidence type="ECO:0000256" key="1">
    <source>
        <dbReference type="ARBA" id="ARBA00004167"/>
    </source>
</evidence>
<dbReference type="InterPro" id="IPR007452">
    <property type="entry name" value="TamB_C"/>
</dbReference>
<keyword evidence="3" id="KW-1133">Transmembrane helix</keyword>
<feature type="domain" description="Translocation and assembly module TamB C-terminal" evidence="6">
    <location>
        <begin position="950"/>
        <end position="1183"/>
    </location>
</feature>
<dbReference type="AlphaFoldDB" id="A0A7X1E695"/>
<keyword evidence="4" id="KW-0472">Membrane</keyword>
<organism evidence="7 8">
    <name type="scientific">Puniceicoccus vermicola</name>
    <dbReference type="NCBI Taxonomy" id="388746"/>
    <lineage>
        <taxon>Bacteria</taxon>
        <taxon>Pseudomonadati</taxon>
        <taxon>Verrucomicrobiota</taxon>
        <taxon>Opitutia</taxon>
        <taxon>Puniceicoccales</taxon>
        <taxon>Puniceicoccaceae</taxon>
        <taxon>Puniceicoccus</taxon>
    </lineage>
</organism>
<dbReference type="GO" id="GO:0005886">
    <property type="term" value="C:plasma membrane"/>
    <property type="evidence" value="ECO:0007669"/>
    <property type="project" value="InterPro"/>
</dbReference>
<comment type="subcellular location">
    <subcellularLocation>
        <location evidence="1">Membrane</location>
        <topology evidence="1">Single-pass membrane protein</topology>
    </subcellularLocation>
</comment>
<evidence type="ECO:0000313" key="8">
    <source>
        <dbReference type="Proteomes" id="UP000525652"/>
    </source>
</evidence>
<proteinExistence type="predicted"/>
<evidence type="ECO:0000256" key="5">
    <source>
        <dbReference type="SAM" id="MobiDB-lite"/>
    </source>
</evidence>
<evidence type="ECO:0000256" key="2">
    <source>
        <dbReference type="ARBA" id="ARBA00022692"/>
    </source>
</evidence>
<accession>A0A7X1E695</accession>
<keyword evidence="8" id="KW-1185">Reference proteome</keyword>
<name>A0A7X1E695_9BACT</name>
<dbReference type="EMBL" id="JACHVA010000092">
    <property type="protein sequence ID" value="MBC2602452.1"/>
    <property type="molecule type" value="Genomic_DNA"/>
</dbReference>
<evidence type="ECO:0000256" key="3">
    <source>
        <dbReference type="ARBA" id="ARBA00022989"/>
    </source>
</evidence>
<dbReference type="RefSeq" id="WP_185693136.1">
    <property type="nucleotide sequence ID" value="NZ_JACHVA010000092.1"/>
</dbReference>
<comment type="caution">
    <text evidence="7">The sequence shown here is derived from an EMBL/GenBank/DDBJ whole genome shotgun (WGS) entry which is preliminary data.</text>
</comment>
<dbReference type="Pfam" id="PF04357">
    <property type="entry name" value="TamB"/>
    <property type="match status" value="1"/>
</dbReference>
<evidence type="ECO:0000256" key="4">
    <source>
        <dbReference type="ARBA" id="ARBA00023136"/>
    </source>
</evidence>